<comment type="caution">
    <text evidence="1">The sequence shown here is derived from an EMBL/GenBank/DDBJ whole genome shotgun (WGS) entry which is preliminary data.</text>
</comment>
<organism evidence="1 2">
    <name type="scientific">Tegillarca granosa</name>
    <name type="common">Malaysian cockle</name>
    <name type="synonym">Anadara granosa</name>
    <dbReference type="NCBI Taxonomy" id="220873"/>
    <lineage>
        <taxon>Eukaryota</taxon>
        <taxon>Metazoa</taxon>
        <taxon>Spiralia</taxon>
        <taxon>Lophotrochozoa</taxon>
        <taxon>Mollusca</taxon>
        <taxon>Bivalvia</taxon>
        <taxon>Autobranchia</taxon>
        <taxon>Pteriomorphia</taxon>
        <taxon>Arcoida</taxon>
        <taxon>Arcoidea</taxon>
        <taxon>Arcidae</taxon>
        <taxon>Tegillarca</taxon>
    </lineage>
</organism>
<reference evidence="1 2" key="1">
    <citation type="submission" date="2022-12" db="EMBL/GenBank/DDBJ databases">
        <title>Chromosome-level genome of Tegillarca granosa.</title>
        <authorList>
            <person name="Kim J."/>
        </authorList>
    </citation>
    <scope>NUCLEOTIDE SEQUENCE [LARGE SCALE GENOMIC DNA]</scope>
    <source>
        <strain evidence="1">Teg-2019</strain>
        <tissue evidence="1">Adductor muscle</tissue>
    </source>
</reference>
<proteinExistence type="predicted"/>
<name>A0ABQ9EA12_TEGGR</name>
<evidence type="ECO:0000313" key="1">
    <source>
        <dbReference type="EMBL" id="KAJ8300656.1"/>
    </source>
</evidence>
<protein>
    <submittedName>
        <fullName evidence="1">Uncharacterized protein</fullName>
    </submittedName>
</protein>
<keyword evidence="2" id="KW-1185">Reference proteome</keyword>
<dbReference type="Proteomes" id="UP001217089">
    <property type="component" value="Unassembled WGS sequence"/>
</dbReference>
<gene>
    <name evidence="1" type="ORF">KUTeg_022175</name>
</gene>
<dbReference type="EMBL" id="JARBDR010000919">
    <property type="protein sequence ID" value="KAJ8300656.1"/>
    <property type="molecule type" value="Genomic_DNA"/>
</dbReference>
<accession>A0ABQ9EA12</accession>
<sequence>MEYAKNSFRLTGNEDECKYSCTICTYTKRGQSDHDSQAHELLFTPYESLTIFLTLNNDEIS</sequence>
<evidence type="ECO:0000313" key="2">
    <source>
        <dbReference type="Proteomes" id="UP001217089"/>
    </source>
</evidence>